<feature type="signal peptide" evidence="1">
    <location>
        <begin position="1"/>
        <end position="26"/>
    </location>
</feature>
<dbReference type="PANTHER" id="PTHR40446:SF2">
    <property type="entry name" value="N-ACETYLGLUCOSAMINE-1-PHOSPHODIESTER ALPHA-N-ACETYLGLUCOSAMINIDASE"/>
    <property type="match status" value="1"/>
</dbReference>
<protein>
    <submittedName>
        <fullName evidence="3">Phosphodiester glycosidase family protein</fullName>
    </submittedName>
</protein>
<keyword evidence="4" id="KW-1185">Reference proteome</keyword>
<feature type="chain" id="PRO_5032666459" evidence="1">
    <location>
        <begin position="27"/>
        <end position="401"/>
    </location>
</feature>
<dbReference type="InterPro" id="IPR018711">
    <property type="entry name" value="NAGPA"/>
</dbReference>
<dbReference type="Pfam" id="PF09992">
    <property type="entry name" value="NAGPA"/>
    <property type="match status" value="1"/>
</dbReference>
<evidence type="ECO:0000313" key="4">
    <source>
        <dbReference type="Proteomes" id="UP000557772"/>
    </source>
</evidence>
<dbReference type="GO" id="GO:0016798">
    <property type="term" value="F:hydrolase activity, acting on glycosyl bonds"/>
    <property type="evidence" value="ECO:0007669"/>
    <property type="project" value="UniProtKB-KW"/>
</dbReference>
<keyword evidence="1" id="KW-0732">Signal</keyword>
<comment type="caution">
    <text evidence="3">The sequence shown here is derived from an EMBL/GenBank/DDBJ whole genome shotgun (WGS) entry which is preliminary data.</text>
</comment>
<accession>A0A849ANX1</accession>
<gene>
    <name evidence="3" type="ORF">HJ588_12230</name>
</gene>
<dbReference type="PANTHER" id="PTHR40446">
    <property type="entry name" value="N-ACETYLGLUCOSAMINE-1-PHOSPHODIESTER ALPHA-N-ACETYLGLUCOSAMINIDASE"/>
    <property type="match status" value="1"/>
</dbReference>
<dbReference type="RefSeq" id="WP_171155950.1">
    <property type="nucleotide sequence ID" value="NZ_JABENB010000002.1"/>
</dbReference>
<name>A0A849ANX1_9MICO</name>
<feature type="domain" description="Phosphodiester glycosidase" evidence="2">
    <location>
        <begin position="290"/>
        <end position="398"/>
    </location>
</feature>
<dbReference type="Proteomes" id="UP000557772">
    <property type="component" value="Unassembled WGS sequence"/>
</dbReference>
<proteinExistence type="predicted"/>
<dbReference type="EMBL" id="JABENB010000002">
    <property type="protein sequence ID" value="NNG40030.1"/>
    <property type="molecule type" value="Genomic_DNA"/>
</dbReference>
<evidence type="ECO:0000259" key="2">
    <source>
        <dbReference type="Pfam" id="PF09992"/>
    </source>
</evidence>
<dbReference type="AlphaFoldDB" id="A0A849ANX1"/>
<evidence type="ECO:0000256" key="1">
    <source>
        <dbReference type="SAM" id="SignalP"/>
    </source>
</evidence>
<evidence type="ECO:0000313" key="3">
    <source>
        <dbReference type="EMBL" id="NNG40030.1"/>
    </source>
</evidence>
<keyword evidence="3" id="KW-0378">Hydrolase</keyword>
<sequence>MTRRRLYAATVVTALGLAIAVPTSHAASEHLPLGAANLSETRTTTTLAAGITRTRIVRGTTPASPDEINTTDQGPWVVNEVLIDPAKAKGRLEATYGPDLARAETVSDLVGFAGGLVGTNASFFTFTASKDYPGDPVGLGLYGGKLLSEPTTDPAEQDVVFDGQTGRMLFGRTQWSGRAVNTRTGGVLDLDAVDHPPAATGETDWITTEFGAQTPSGPGAEVVLDKRGCTVRTNWTTRGTALAPGQTAVQATGADATTLQTVAGATSCLSFSQSLTDAFGKRIALTRKTFGVNGRYRLTADGEVVAPPGTGSFFARNPRTIFGHTADGKIALVTIDGRMASSVGTTIDESAAVATSLGLVDAVNLDGGGSTTLATASGPLNTPSGAGNAQRLVGDALVWVR</sequence>
<keyword evidence="3" id="KW-0326">Glycosidase</keyword>
<reference evidence="3 4" key="1">
    <citation type="submission" date="2020-05" db="EMBL/GenBank/DDBJ databases">
        <title>Flexivirga sp. ID2601S isolated from air conditioner.</title>
        <authorList>
            <person name="Kim D.H."/>
        </authorList>
    </citation>
    <scope>NUCLEOTIDE SEQUENCE [LARGE SCALE GENOMIC DNA]</scope>
    <source>
        <strain evidence="3 4">ID2601S</strain>
    </source>
</reference>
<organism evidence="3 4">
    <name type="scientific">Flexivirga aerilata</name>
    <dbReference type="NCBI Taxonomy" id="1656889"/>
    <lineage>
        <taxon>Bacteria</taxon>
        <taxon>Bacillati</taxon>
        <taxon>Actinomycetota</taxon>
        <taxon>Actinomycetes</taxon>
        <taxon>Micrococcales</taxon>
        <taxon>Dermacoccaceae</taxon>
        <taxon>Flexivirga</taxon>
    </lineage>
</organism>